<keyword evidence="9" id="KW-0687">Ribonucleoprotein</keyword>
<comment type="caution">
    <text evidence="9">The sequence shown here is derived from an EMBL/GenBank/DDBJ whole genome shotgun (WGS) entry which is preliminary data.</text>
</comment>
<dbReference type="GO" id="GO:0005840">
    <property type="term" value="C:ribosome"/>
    <property type="evidence" value="ECO:0007669"/>
    <property type="project" value="UniProtKB-KW"/>
</dbReference>
<dbReference type="OrthoDB" id="10264038at2759"/>
<dbReference type="GO" id="GO:0034473">
    <property type="term" value="P:U1 snRNA 3'-end processing"/>
    <property type="evidence" value="ECO:0007669"/>
    <property type="project" value="TreeGrafter"/>
</dbReference>
<dbReference type="SUPFAM" id="SSF55666">
    <property type="entry name" value="Ribonuclease PH domain 2-like"/>
    <property type="match status" value="1"/>
</dbReference>
<dbReference type="PANTHER" id="PTHR11097:SF14">
    <property type="entry name" value="EXOSOME COMPLEX COMPONENT RRP45"/>
    <property type="match status" value="1"/>
</dbReference>
<feature type="domain" description="Exoribonuclease phosphorolytic" evidence="7">
    <location>
        <begin position="31"/>
        <end position="163"/>
    </location>
</feature>
<feature type="domain" description="Exoribonuclease phosphorolytic" evidence="8">
    <location>
        <begin position="190"/>
        <end position="257"/>
    </location>
</feature>
<evidence type="ECO:0000259" key="7">
    <source>
        <dbReference type="Pfam" id="PF01138"/>
    </source>
</evidence>
<dbReference type="Proteomes" id="UP000772434">
    <property type="component" value="Unassembled WGS sequence"/>
</dbReference>
<dbReference type="GO" id="GO:0016075">
    <property type="term" value="P:rRNA catabolic process"/>
    <property type="evidence" value="ECO:0007669"/>
    <property type="project" value="TreeGrafter"/>
</dbReference>
<dbReference type="GO" id="GO:0000177">
    <property type="term" value="C:cytoplasmic exosome (RNase complex)"/>
    <property type="evidence" value="ECO:0007669"/>
    <property type="project" value="TreeGrafter"/>
</dbReference>
<evidence type="ECO:0000256" key="6">
    <source>
        <dbReference type="ARBA" id="ARBA00023242"/>
    </source>
</evidence>
<accession>A0A9P5P5I0</accession>
<dbReference type="GO" id="GO:0035925">
    <property type="term" value="F:mRNA 3'-UTR AU-rich region binding"/>
    <property type="evidence" value="ECO:0007669"/>
    <property type="project" value="TreeGrafter"/>
</dbReference>
<comment type="similarity">
    <text evidence="3">Belongs to the RNase PH family.</text>
</comment>
<dbReference type="GO" id="GO:0000467">
    <property type="term" value="P:exonucleolytic trimming to generate mature 3'-end of 5.8S rRNA from tricistronic rRNA transcript (SSU-rRNA, 5.8S rRNA, LSU-rRNA)"/>
    <property type="evidence" value="ECO:0007669"/>
    <property type="project" value="TreeGrafter"/>
</dbReference>
<keyword evidence="10" id="KW-1185">Reference proteome</keyword>
<evidence type="ECO:0000313" key="9">
    <source>
        <dbReference type="EMBL" id="KAF9042866.1"/>
    </source>
</evidence>
<keyword evidence="5" id="KW-0694">RNA-binding</keyword>
<keyword evidence="9" id="KW-0689">Ribosomal protein</keyword>
<dbReference type="InterPro" id="IPR001247">
    <property type="entry name" value="ExoRNase_PH_dom1"/>
</dbReference>
<dbReference type="PANTHER" id="PTHR11097">
    <property type="entry name" value="EXOSOME COMPLEX EXONUCLEASE RIBOSOMAL RNA PROCESSING PROTEIN"/>
    <property type="match status" value="1"/>
</dbReference>
<dbReference type="GO" id="GO:0071038">
    <property type="term" value="P:TRAMP-dependent tRNA surveillance pathway"/>
    <property type="evidence" value="ECO:0007669"/>
    <property type="project" value="TreeGrafter"/>
</dbReference>
<proteinExistence type="inferred from homology"/>
<dbReference type="Gene3D" id="3.30.230.70">
    <property type="entry name" value="GHMP Kinase, N-terminal domain"/>
    <property type="match status" value="1"/>
</dbReference>
<keyword evidence="4" id="KW-0963">Cytoplasm</keyword>
<dbReference type="EMBL" id="JADNRY010000539">
    <property type="protein sequence ID" value="KAF9042866.1"/>
    <property type="molecule type" value="Genomic_DNA"/>
</dbReference>
<dbReference type="InterPro" id="IPR020568">
    <property type="entry name" value="Ribosomal_Su5_D2-typ_SF"/>
</dbReference>
<dbReference type="InterPro" id="IPR027408">
    <property type="entry name" value="PNPase/RNase_PH_dom_sf"/>
</dbReference>
<keyword evidence="6" id="KW-0539">Nucleus</keyword>
<organism evidence="9 10">
    <name type="scientific">Rhodocollybia butyracea</name>
    <dbReference type="NCBI Taxonomy" id="206335"/>
    <lineage>
        <taxon>Eukaryota</taxon>
        <taxon>Fungi</taxon>
        <taxon>Dikarya</taxon>
        <taxon>Basidiomycota</taxon>
        <taxon>Agaricomycotina</taxon>
        <taxon>Agaricomycetes</taxon>
        <taxon>Agaricomycetidae</taxon>
        <taxon>Agaricales</taxon>
        <taxon>Marasmiineae</taxon>
        <taxon>Omphalotaceae</taxon>
        <taxon>Rhodocollybia</taxon>
    </lineage>
</organism>
<dbReference type="GO" id="GO:0071028">
    <property type="term" value="P:nuclear mRNA surveillance"/>
    <property type="evidence" value="ECO:0007669"/>
    <property type="project" value="TreeGrafter"/>
</dbReference>
<dbReference type="CDD" id="cd11368">
    <property type="entry name" value="RNase_PH_RRP45"/>
    <property type="match status" value="1"/>
</dbReference>
<evidence type="ECO:0000256" key="4">
    <source>
        <dbReference type="ARBA" id="ARBA00022490"/>
    </source>
</evidence>
<protein>
    <submittedName>
        <fullName evidence="9">Ribosomal protein S5 domain 2-type protein</fullName>
    </submittedName>
</protein>
<dbReference type="GO" id="GO:0034475">
    <property type="term" value="P:U4 snRNA 3'-end processing"/>
    <property type="evidence" value="ECO:0007669"/>
    <property type="project" value="TreeGrafter"/>
</dbReference>
<dbReference type="GO" id="GO:0000176">
    <property type="term" value="C:nuclear exosome (RNase complex)"/>
    <property type="evidence" value="ECO:0007669"/>
    <property type="project" value="TreeGrafter"/>
</dbReference>
<dbReference type="InterPro" id="IPR036345">
    <property type="entry name" value="ExoRNase_PH_dom2_sf"/>
</dbReference>
<evidence type="ECO:0000256" key="3">
    <source>
        <dbReference type="ARBA" id="ARBA00006678"/>
    </source>
</evidence>
<evidence type="ECO:0000259" key="8">
    <source>
        <dbReference type="Pfam" id="PF03725"/>
    </source>
</evidence>
<dbReference type="InterPro" id="IPR050590">
    <property type="entry name" value="Exosome_comp_Rrp42_subfam"/>
</dbReference>
<evidence type="ECO:0000256" key="5">
    <source>
        <dbReference type="ARBA" id="ARBA00022884"/>
    </source>
</evidence>
<sequence length="282" mass="31553">MRPPSPSIPEKEFLFSALKQGLRLDSRDFLETRPVTLNFGPELGWVECSLGKTRVLCQVDAKMVKPPPERPFEGFITIHSELSPMASSEYELGRPSEEEVTITRMLDKVIRRSDVVDKESLCIQAAQRVWHLRINVHCLADSGNLLDCACLASLVALKHFRKPDVEVIGEEVIVHPPTSRAPLPLSLHHTPYCFTFAFFFDTSIPPVLDPNLLEQRLNGGLISIALNSQRELCVVQKSGGVPLEPADVLNIVNVAVQKAKDLDAFVEARLREDWAGRKVEVR</sequence>
<dbReference type="InterPro" id="IPR015847">
    <property type="entry name" value="ExoRNase_PH_dom2"/>
</dbReference>
<dbReference type="GO" id="GO:0071035">
    <property type="term" value="P:nuclear polyadenylation-dependent rRNA catabolic process"/>
    <property type="evidence" value="ECO:0007669"/>
    <property type="project" value="TreeGrafter"/>
</dbReference>
<dbReference type="Pfam" id="PF03725">
    <property type="entry name" value="RNase_PH_C"/>
    <property type="match status" value="1"/>
</dbReference>
<dbReference type="GO" id="GO:0034476">
    <property type="term" value="P:U5 snRNA 3'-end processing"/>
    <property type="evidence" value="ECO:0007669"/>
    <property type="project" value="TreeGrafter"/>
</dbReference>
<name>A0A9P5P5I0_9AGAR</name>
<gene>
    <name evidence="9" type="ORF">BDP27DRAFT_1455185</name>
</gene>
<dbReference type="SUPFAM" id="SSF54211">
    <property type="entry name" value="Ribosomal protein S5 domain 2-like"/>
    <property type="match status" value="1"/>
</dbReference>
<evidence type="ECO:0000313" key="10">
    <source>
        <dbReference type="Proteomes" id="UP000772434"/>
    </source>
</evidence>
<evidence type="ECO:0000256" key="1">
    <source>
        <dbReference type="ARBA" id="ARBA00004123"/>
    </source>
</evidence>
<dbReference type="AlphaFoldDB" id="A0A9P5P5I0"/>
<dbReference type="Pfam" id="PF01138">
    <property type="entry name" value="RNase_PH"/>
    <property type="match status" value="1"/>
</dbReference>
<comment type="subcellular location">
    <subcellularLocation>
        <location evidence="2">Cytoplasm</location>
    </subcellularLocation>
    <subcellularLocation>
        <location evidence="1">Nucleus</location>
    </subcellularLocation>
</comment>
<dbReference type="InterPro" id="IPR033100">
    <property type="entry name" value="Rrp45"/>
</dbReference>
<reference evidence="9" key="1">
    <citation type="submission" date="2020-11" db="EMBL/GenBank/DDBJ databases">
        <authorList>
            <consortium name="DOE Joint Genome Institute"/>
            <person name="Ahrendt S."/>
            <person name="Riley R."/>
            <person name="Andreopoulos W."/>
            <person name="Labutti K."/>
            <person name="Pangilinan J."/>
            <person name="Ruiz-Duenas F.J."/>
            <person name="Barrasa J.M."/>
            <person name="Sanchez-Garcia M."/>
            <person name="Camarero S."/>
            <person name="Miyauchi S."/>
            <person name="Serrano A."/>
            <person name="Linde D."/>
            <person name="Babiker R."/>
            <person name="Drula E."/>
            <person name="Ayuso-Fernandez I."/>
            <person name="Pacheco R."/>
            <person name="Padilla G."/>
            <person name="Ferreira P."/>
            <person name="Barriuso J."/>
            <person name="Kellner H."/>
            <person name="Castanera R."/>
            <person name="Alfaro M."/>
            <person name="Ramirez L."/>
            <person name="Pisabarro A.G."/>
            <person name="Kuo A."/>
            <person name="Tritt A."/>
            <person name="Lipzen A."/>
            <person name="He G."/>
            <person name="Yan M."/>
            <person name="Ng V."/>
            <person name="Cullen D."/>
            <person name="Martin F."/>
            <person name="Rosso M.-N."/>
            <person name="Henrissat B."/>
            <person name="Hibbett D."/>
            <person name="Martinez A.T."/>
            <person name="Grigoriev I.V."/>
        </authorList>
    </citation>
    <scope>NUCLEOTIDE SEQUENCE</scope>
    <source>
        <strain evidence="9">AH 40177</strain>
    </source>
</reference>
<evidence type="ECO:0000256" key="2">
    <source>
        <dbReference type="ARBA" id="ARBA00004496"/>
    </source>
</evidence>